<proteinExistence type="predicted"/>
<reference evidence="2 3" key="1">
    <citation type="submission" date="2016-06" db="EMBL/GenBank/DDBJ databases">
        <title>Complete genome sequence of a deep-branching marine Gamma Proteobacterium Woeseia oceani type strain XK5.</title>
        <authorList>
            <person name="Mu D."/>
            <person name="Du Z."/>
        </authorList>
    </citation>
    <scope>NUCLEOTIDE SEQUENCE [LARGE SCALE GENOMIC DNA]</scope>
    <source>
        <strain evidence="2 3">XK5</strain>
    </source>
</reference>
<dbReference type="InterPro" id="IPR012912">
    <property type="entry name" value="Plasmid_pRiA4b_Orf3-like"/>
</dbReference>
<dbReference type="RefSeq" id="WP_068616639.1">
    <property type="nucleotide sequence ID" value="NZ_CP016268.1"/>
</dbReference>
<keyword evidence="3" id="KW-1185">Reference proteome</keyword>
<dbReference type="AlphaFoldDB" id="A0A193LHA5"/>
<dbReference type="EMBL" id="CP016268">
    <property type="protein sequence ID" value="ANO51892.1"/>
    <property type="molecule type" value="Genomic_DNA"/>
</dbReference>
<dbReference type="OrthoDB" id="9816539at2"/>
<dbReference type="KEGG" id="woc:BA177_12380"/>
<evidence type="ECO:0000313" key="3">
    <source>
        <dbReference type="Proteomes" id="UP000092695"/>
    </source>
</evidence>
<accession>A0A193LHA5</accession>
<feature type="domain" description="Plasmid pRiA4b Orf3-like" evidence="1">
    <location>
        <begin position="10"/>
        <end position="186"/>
    </location>
</feature>
<dbReference type="Pfam" id="PF07929">
    <property type="entry name" value="PRiA4_ORF3"/>
    <property type="match status" value="1"/>
</dbReference>
<name>A0A193LHA5_9GAMM</name>
<evidence type="ECO:0000259" key="1">
    <source>
        <dbReference type="Pfam" id="PF07929"/>
    </source>
</evidence>
<dbReference type="Proteomes" id="UP000092695">
    <property type="component" value="Chromosome"/>
</dbReference>
<dbReference type="SUPFAM" id="SSF159941">
    <property type="entry name" value="MM3350-like"/>
    <property type="match status" value="1"/>
</dbReference>
<dbReference type="PANTHER" id="PTHR41878:SF1">
    <property type="entry name" value="TNPR PROTEIN"/>
    <property type="match status" value="1"/>
</dbReference>
<evidence type="ECO:0000313" key="2">
    <source>
        <dbReference type="EMBL" id="ANO51892.1"/>
    </source>
</evidence>
<dbReference type="InterPro" id="IPR024047">
    <property type="entry name" value="MM3350-like_sf"/>
</dbReference>
<gene>
    <name evidence="2" type="ORF">BA177_12380</name>
</gene>
<dbReference type="STRING" id="1548547.BA177_12380"/>
<sequence>MPTPPQPQLVALRVELRDVEPLVWRRVLVSNQWTLVSLHKWLQWIMGWMDTHGHEYQVGESVVAPDWWIRELGNGVEEAAYRDERRVSVAKVVAELGARGEFEYRYDMGDDWRLRIVIESPPAGMMEGVPLPLCVAGENAGPPDDVGGPHGYREFLAAIADRRHEQHEESLRWIGGVFDPKGLDINRLNREWKGARAKRR</sequence>
<dbReference type="Gene3D" id="3.10.290.30">
    <property type="entry name" value="MM3350-like"/>
    <property type="match status" value="1"/>
</dbReference>
<organism evidence="2 3">
    <name type="scientific">Woeseia oceani</name>
    <dbReference type="NCBI Taxonomy" id="1548547"/>
    <lineage>
        <taxon>Bacteria</taxon>
        <taxon>Pseudomonadati</taxon>
        <taxon>Pseudomonadota</taxon>
        <taxon>Gammaproteobacteria</taxon>
        <taxon>Woeseiales</taxon>
        <taxon>Woeseiaceae</taxon>
        <taxon>Woeseia</taxon>
    </lineage>
</organism>
<dbReference type="PANTHER" id="PTHR41878">
    <property type="entry name" value="LEXA REPRESSOR-RELATED"/>
    <property type="match status" value="1"/>
</dbReference>
<protein>
    <recommendedName>
        <fullName evidence="1">Plasmid pRiA4b Orf3-like domain-containing protein</fullName>
    </recommendedName>
</protein>